<dbReference type="InterPro" id="IPR004364">
    <property type="entry name" value="Aa-tRNA-synt_II"/>
</dbReference>
<keyword evidence="2" id="KW-0547">Nucleotide-binding</keyword>
<evidence type="ECO:0000313" key="6">
    <source>
        <dbReference type="Proteomes" id="UP000836841"/>
    </source>
</evidence>
<evidence type="ECO:0000259" key="4">
    <source>
        <dbReference type="PROSITE" id="PS50862"/>
    </source>
</evidence>
<reference evidence="5 6" key="1">
    <citation type="submission" date="2022-03" db="EMBL/GenBank/DDBJ databases">
        <authorList>
            <person name="Nunn A."/>
            <person name="Chopra R."/>
            <person name="Nunn A."/>
            <person name="Contreras Garrido A."/>
        </authorList>
    </citation>
    <scope>NUCLEOTIDE SEQUENCE [LARGE SCALE GENOMIC DNA]</scope>
</reference>
<evidence type="ECO:0000256" key="2">
    <source>
        <dbReference type="ARBA" id="ARBA00022741"/>
    </source>
</evidence>
<name>A0AAU9SV76_THLAR</name>
<gene>
    <name evidence="5" type="ORF">TAV2_LOCUS21466</name>
</gene>
<keyword evidence="1" id="KW-0436">Ligase</keyword>
<dbReference type="InterPro" id="IPR045864">
    <property type="entry name" value="aa-tRNA-synth_II/BPL/LPL"/>
</dbReference>
<dbReference type="GO" id="GO:0005524">
    <property type="term" value="F:ATP binding"/>
    <property type="evidence" value="ECO:0007669"/>
    <property type="project" value="InterPro"/>
</dbReference>
<keyword evidence="3" id="KW-0067">ATP-binding</keyword>
<dbReference type="GO" id="GO:0000049">
    <property type="term" value="F:tRNA binding"/>
    <property type="evidence" value="ECO:0007669"/>
    <property type="project" value="TreeGrafter"/>
</dbReference>
<dbReference type="GO" id="GO:0005829">
    <property type="term" value="C:cytosol"/>
    <property type="evidence" value="ECO:0007669"/>
    <property type="project" value="TreeGrafter"/>
</dbReference>
<dbReference type="EMBL" id="OU466862">
    <property type="protein sequence ID" value="CAH2070536.1"/>
    <property type="molecule type" value="Genomic_DNA"/>
</dbReference>
<evidence type="ECO:0000256" key="3">
    <source>
        <dbReference type="ARBA" id="ARBA00022840"/>
    </source>
</evidence>
<evidence type="ECO:0000313" key="5">
    <source>
        <dbReference type="EMBL" id="CAH2070536.1"/>
    </source>
</evidence>
<dbReference type="GO" id="GO:0004824">
    <property type="term" value="F:lysine-tRNA ligase activity"/>
    <property type="evidence" value="ECO:0007669"/>
    <property type="project" value="TreeGrafter"/>
</dbReference>
<proteinExistence type="predicted"/>
<dbReference type="PANTHER" id="PTHR42918:SF9">
    <property type="entry name" value="LYSINE--TRNA LIGASE"/>
    <property type="match status" value="1"/>
</dbReference>
<dbReference type="Gene3D" id="3.30.930.10">
    <property type="entry name" value="Bira Bifunctional Protein, Domain 2"/>
    <property type="match status" value="1"/>
</dbReference>
<keyword evidence="6" id="KW-1185">Reference proteome</keyword>
<dbReference type="Proteomes" id="UP000836841">
    <property type="component" value="Chromosome 6"/>
</dbReference>
<evidence type="ECO:0000256" key="1">
    <source>
        <dbReference type="ARBA" id="ARBA00022598"/>
    </source>
</evidence>
<dbReference type="PROSITE" id="PS50862">
    <property type="entry name" value="AA_TRNA_LIGASE_II"/>
    <property type="match status" value="1"/>
</dbReference>
<dbReference type="GO" id="GO:0006430">
    <property type="term" value="P:lysyl-tRNA aminoacylation"/>
    <property type="evidence" value="ECO:0007669"/>
    <property type="project" value="TreeGrafter"/>
</dbReference>
<dbReference type="SUPFAM" id="SSF55681">
    <property type="entry name" value="Class II aaRS and biotin synthetases"/>
    <property type="match status" value="1"/>
</dbReference>
<protein>
    <recommendedName>
        <fullName evidence="4">Aminoacyl-transfer RNA synthetases class-II family profile domain-containing protein</fullName>
    </recommendedName>
</protein>
<dbReference type="Pfam" id="PF00152">
    <property type="entry name" value="tRNA-synt_2"/>
    <property type="match status" value="1"/>
</dbReference>
<dbReference type="InterPro" id="IPR006195">
    <property type="entry name" value="aa-tRNA-synth_II"/>
</dbReference>
<feature type="domain" description="Aminoacyl-transfer RNA synthetases class-II family profile" evidence="4">
    <location>
        <begin position="1"/>
        <end position="168"/>
    </location>
</feature>
<dbReference type="AlphaFoldDB" id="A0AAU9SV76"/>
<sequence>MPMDQIEIDFTPPFRRIKMIGELENVANLNIPKDLAKKLTTCWRILEVTCVNPTFIINHPEIMSPWAKWHRSSSGLTERFELFINQHELCNAYTELNNHVVQRQRFADQFKDRQSGDDEAMALDETFCNALEYELPPTIGWGLGIDRLAMLLTDSQNIKVILFPTMRPQDEPAALKAPLQAEN</sequence>
<accession>A0AAU9SV76</accession>
<organism evidence="5 6">
    <name type="scientific">Thlaspi arvense</name>
    <name type="common">Field penny-cress</name>
    <dbReference type="NCBI Taxonomy" id="13288"/>
    <lineage>
        <taxon>Eukaryota</taxon>
        <taxon>Viridiplantae</taxon>
        <taxon>Streptophyta</taxon>
        <taxon>Embryophyta</taxon>
        <taxon>Tracheophyta</taxon>
        <taxon>Spermatophyta</taxon>
        <taxon>Magnoliopsida</taxon>
        <taxon>eudicotyledons</taxon>
        <taxon>Gunneridae</taxon>
        <taxon>Pentapetalae</taxon>
        <taxon>rosids</taxon>
        <taxon>malvids</taxon>
        <taxon>Brassicales</taxon>
        <taxon>Brassicaceae</taxon>
        <taxon>Thlaspideae</taxon>
        <taxon>Thlaspi</taxon>
    </lineage>
</organism>
<dbReference type="PANTHER" id="PTHR42918">
    <property type="entry name" value="LYSYL-TRNA SYNTHETASE"/>
    <property type="match status" value="1"/>
</dbReference>